<name>A0A8S9RDG2_BRACR</name>
<accession>A0A8S9RDG2</accession>
<protein>
    <submittedName>
        <fullName evidence="1">Uncharacterized protein</fullName>
    </submittedName>
</protein>
<dbReference type="AlphaFoldDB" id="A0A8S9RDG2"/>
<comment type="caution">
    <text evidence="1">The sequence shown here is derived from an EMBL/GenBank/DDBJ whole genome shotgun (WGS) entry which is preliminary data.</text>
</comment>
<dbReference type="Proteomes" id="UP000712600">
    <property type="component" value="Unassembled WGS sequence"/>
</dbReference>
<evidence type="ECO:0000313" key="2">
    <source>
        <dbReference type="Proteomes" id="UP000712600"/>
    </source>
</evidence>
<dbReference type="EMBL" id="QGKX02000095">
    <property type="protein sequence ID" value="KAF3570903.1"/>
    <property type="molecule type" value="Genomic_DNA"/>
</dbReference>
<organism evidence="1 2">
    <name type="scientific">Brassica cretica</name>
    <name type="common">Mustard</name>
    <dbReference type="NCBI Taxonomy" id="69181"/>
    <lineage>
        <taxon>Eukaryota</taxon>
        <taxon>Viridiplantae</taxon>
        <taxon>Streptophyta</taxon>
        <taxon>Embryophyta</taxon>
        <taxon>Tracheophyta</taxon>
        <taxon>Spermatophyta</taxon>
        <taxon>Magnoliopsida</taxon>
        <taxon>eudicotyledons</taxon>
        <taxon>Gunneridae</taxon>
        <taxon>Pentapetalae</taxon>
        <taxon>rosids</taxon>
        <taxon>malvids</taxon>
        <taxon>Brassicales</taxon>
        <taxon>Brassicaceae</taxon>
        <taxon>Brassiceae</taxon>
        <taxon>Brassica</taxon>
    </lineage>
</organism>
<gene>
    <name evidence="1" type="ORF">F2Q69_00058498</name>
</gene>
<sequence length="326" mass="37768">MFGRGKRIGVVWAVRKTGSGPFKWYQSDYGSRTRVRRKNQKYLHRVDAKNAKGEHWRTDQRLDLGSDQVGLTLCMGKFKLSWRMIGLLKLTWRMNGLLEVFWITQESYPRNYSQSMDPDSEVKKWEGLAERFLKLKEDNLKESGNRETEMDKSSMEKSIMTKTLMMECEVERLTFKWNVLLRMLRRILRFSSDGQAGLYGPRVEIIETRDWKSGVLAKDLLGEQETTRRNRVGLMRHNCSGTVCSGVYGNREFPRRDFCGNPILCLWEMYLPRHNCTVTGTQGVHYCGFPIAVKAWMGTSESLPSHVCRTSVCLICHVCTDVFGNC</sequence>
<evidence type="ECO:0000313" key="1">
    <source>
        <dbReference type="EMBL" id="KAF3570903.1"/>
    </source>
</evidence>
<proteinExistence type="predicted"/>
<reference evidence="1" key="1">
    <citation type="submission" date="2019-12" db="EMBL/GenBank/DDBJ databases">
        <title>Genome sequencing and annotation of Brassica cretica.</title>
        <authorList>
            <person name="Studholme D.J."/>
            <person name="Sarris P."/>
        </authorList>
    </citation>
    <scope>NUCLEOTIDE SEQUENCE</scope>
    <source>
        <strain evidence="1">PFS-109/04</strain>
        <tissue evidence="1">Leaf</tissue>
    </source>
</reference>